<proteinExistence type="predicted"/>
<dbReference type="RefSeq" id="WP_024924473.1">
    <property type="nucleotide sequence ID" value="NZ_MDEO01000033.1"/>
</dbReference>
<evidence type="ECO:0000259" key="1">
    <source>
        <dbReference type="Pfam" id="PF22262"/>
    </source>
</evidence>
<dbReference type="EMBL" id="MDEO01000033">
    <property type="protein sequence ID" value="OCX16510.1"/>
    <property type="molecule type" value="Genomic_DNA"/>
</dbReference>
<reference evidence="2 3" key="1">
    <citation type="submission" date="2016-08" db="EMBL/GenBank/DDBJ databases">
        <title>Whole genome sequence of Mesorhizobium sp. strain UASWS1009 isolated from industrial sewage.</title>
        <authorList>
            <person name="Crovadore J."/>
            <person name="Calmin G."/>
            <person name="Chablais R."/>
            <person name="Cochard B."/>
            <person name="Lefort F."/>
        </authorList>
    </citation>
    <scope>NUCLEOTIDE SEQUENCE [LARGE SCALE GENOMIC DNA]</scope>
    <source>
        <strain evidence="2 3">UASWS1009</strain>
    </source>
</reference>
<organism evidence="2 3">
    <name type="scientific">Mesorhizobium hungaricum</name>
    <dbReference type="NCBI Taxonomy" id="1566387"/>
    <lineage>
        <taxon>Bacteria</taxon>
        <taxon>Pseudomonadati</taxon>
        <taxon>Pseudomonadota</taxon>
        <taxon>Alphaproteobacteria</taxon>
        <taxon>Hyphomicrobiales</taxon>
        <taxon>Phyllobacteriaceae</taxon>
        <taxon>Mesorhizobium</taxon>
    </lineage>
</organism>
<sequence>MTPYEYIDAAAMHRWQYGQQDCTLFVGNYVRDCFGVDPGLGIRGSYSNEAGALAIITRAGGMLAFIGARMASVGWYRVEKPADGDVAVCVAPLAPLGVVGEVPAIRAGGLWHVRTLRGVCARDFPAVMVWRQPVLIRMFSEQKASS</sequence>
<keyword evidence="3" id="KW-1185">Reference proteome</keyword>
<evidence type="ECO:0000313" key="3">
    <source>
        <dbReference type="Proteomes" id="UP000094412"/>
    </source>
</evidence>
<dbReference type="OrthoDB" id="6586924at2"/>
<dbReference type="Pfam" id="PF22262">
    <property type="entry name" value="DUF6950"/>
    <property type="match status" value="1"/>
</dbReference>
<dbReference type="InterPro" id="IPR053802">
    <property type="entry name" value="DUF6950"/>
</dbReference>
<protein>
    <recommendedName>
        <fullName evidence="1">DUF6950 domain-containing protein</fullName>
    </recommendedName>
</protein>
<dbReference type="Proteomes" id="UP000094412">
    <property type="component" value="Unassembled WGS sequence"/>
</dbReference>
<feature type="domain" description="DUF6950" evidence="1">
    <location>
        <begin position="5"/>
        <end position="99"/>
    </location>
</feature>
<evidence type="ECO:0000313" key="2">
    <source>
        <dbReference type="EMBL" id="OCX16510.1"/>
    </source>
</evidence>
<comment type="caution">
    <text evidence="2">The sequence shown here is derived from an EMBL/GenBank/DDBJ whole genome shotgun (WGS) entry which is preliminary data.</text>
</comment>
<accession>A0A1C2DP31</accession>
<dbReference type="AlphaFoldDB" id="A0A1C2DP31"/>
<name>A0A1C2DP31_9HYPH</name>
<gene>
    <name evidence="2" type="ORF">QV13_17055</name>
</gene>